<sequence>MIIVAGWLATDIWRWLGVLVGGRLREDSEALMWVRAVATALVAGVISRLILFPTGALAGSPLGLRIAAASIGFVAFLLSRQKVVVGVLTAEVVLVVGWLAIGGVR</sequence>
<organism evidence="2 3">
    <name type="scientific">Stappia albiluteola</name>
    <dbReference type="NCBI Taxonomy" id="2758565"/>
    <lineage>
        <taxon>Bacteria</taxon>
        <taxon>Pseudomonadati</taxon>
        <taxon>Pseudomonadota</taxon>
        <taxon>Alphaproteobacteria</taxon>
        <taxon>Hyphomicrobiales</taxon>
        <taxon>Stappiaceae</taxon>
        <taxon>Stappia</taxon>
    </lineage>
</organism>
<name>A0A839AGD1_9HYPH</name>
<dbReference type="InterPro" id="IPR008407">
    <property type="entry name" value="Brnchd-chn_aa_trnsp_AzlD"/>
</dbReference>
<feature type="transmembrane region" description="Helical" evidence="1">
    <location>
        <begin position="84"/>
        <end position="104"/>
    </location>
</feature>
<keyword evidence="1" id="KW-0472">Membrane</keyword>
<evidence type="ECO:0000313" key="2">
    <source>
        <dbReference type="EMBL" id="MBA5777994.1"/>
    </source>
</evidence>
<evidence type="ECO:0000256" key="1">
    <source>
        <dbReference type="SAM" id="Phobius"/>
    </source>
</evidence>
<accession>A0A839AGD1</accession>
<gene>
    <name evidence="2" type="ORF">H2509_12755</name>
</gene>
<dbReference type="AlphaFoldDB" id="A0A839AGD1"/>
<reference evidence="2 3" key="1">
    <citation type="submission" date="2020-07" db="EMBL/GenBank/DDBJ databases">
        <title>Stappia sp., F7233, whole genome shotgun sequencing project.</title>
        <authorList>
            <person name="Jiang S."/>
            <person name="Liu Z.W."/>
            <person name="Du Z.J."/>
        </authorList>
    </citation>
    <scope>NUCLEOTIDE SEQUENCE [LARGE SCALE GENOMIC DNA]</scope>
    <source>
        <strain evidence="2 3">F7233</strain>
    </source>
</reference>
<dbReference type="Pfam" id="PF05437">
    <property type="entry name" value="AzlD"/>
    <property type="match status" value="1"/>
</dbReference>
<feature type="transmembrane region" description="Helical" evidence="1">
    <location>
        <begin position="30"/>
        <end position="50"/>
    </location>
</feature>
<dbReference type="Proteomes" id="UP000541109">
    <property type="component" value="Unassembled WGS sequence"/>
</dbReference>
<evidence type="ECO:0000313" key="3">
    <source>
        <dbReference type="Proteomes" id="UP000541109"/>
    </source>
</evidence>
<keyword evidence="3" id="KW-1185">Reference proteome</keyword>
<protein>
    <submittedName>
        <fullName evidence="2">AzlD domain-containing protein</fullName>
    </submittedName>
</protein>
<dbReference type="RefSeq" id="WP_182166107.1">
    <property type="nucleotide sequence ID" value="NZ_JACFXV010000054.1"/>
</dbReference>
<keyword evidence="1" id="KW-0812">Transmembrane</keyword>
<comment type="caution">
    <text evidence="2">The sequence shown here is derived from an EMBL/GenBank/DDBJ whole genome shotgun (WGS) entry which is preliminary data.</text>
</comment>
<feature type="transmembrane region" description="Helical" evidence="1">
    <location>
        <begin position="62"/>
        <end position="78"/>
    </location>
</feature>
<proteinExistence type="predicted"/>
<dbReference type="EMBL" id="JACFXV010000054">
    <property type="protein sequence ID" value="MBA5777994.1"/>
    <property type="molecule type" value="Genomic_DNA"/>
</dbReference>
<keyword evidence="1" id="KW-1133">Transmembrane helix</keyword>